<gene>
    <name evidence="8" type="ORF">HNR57_003780</name>
</gene>
<protein>
    <submittedName>
        <fullName evidence="8">PST family polysaccharide transporter</fullName>
    </submittedName>
</protein>
<accession>A0A7W9WI51</accession>
<evidence type="ECO:0000256" key="5">
    <source>
        <dbReference type="ARBA" id="ARBA00022989"/>
    </source>
</evidence>
<comment type="subcellular location">
    <subcellularLocation>
        <location evidence="1">Cell membrane</location>
        <topology evidence="1">Multi-pass membrane protein</topology>
    </subcellularLocation>
</comment>
<evidence type="ECO:0000256" key="2">
    <source>
        <dbReference type="ARBA" id="ARBA00007430"/>
    </source>
</evidence>
<feature type="transmembrane region" description="Helical" evidence="7">
    <location>
        <begin position="430"/>
        <end position="451"/>
    </location>
</feature>
<feature type="transmembrane region" description="Helical" evidence="7">
    <location>
        <begin position="269"/>
        <end position="291"/>
    </location>
</feature>
<dbReference type="Pfam" id="PF13440">
    <property type="entry name" value="Polysacc_synt_3"/>
    <property type="match status" value="1"/>
</dbReference>
<evidence type="ECO:0000313" key="9">
    <source>
        <dbReference type="Proteomes" id="UP000591537"/>
    </source>
</evidence>
<feature type="transmembrane region" description="Helical" evidence="7">
    <location>
        <begin position="400"/>
        <end position="424"/>
    </location>
</feature>
<keyword evidence="4 7" id="KW-0812">Transmembrane</keyword>
<evidence type="ECO:0000256" key="1">
    <source>
        <dbReference type="ARBA" id="ARBA00004651"/>
    </source>
</evidence>
<feature type="transmembrane region" description="Helical" evidence="7">
    <location>
        <begin position="133"/>
        <end position="153"/>
    </location>
</feature>
<dbReference type="GO" id="GO:0005886">
    <property type="term" value="C:plasma membrane"/>
    <property type="evidence" value="ECO:0007669"/>
    <property type="project" value="UniProtKB-SubCell"/>
</dbReference>
<dbReference type="AlphaFoldDB" id="A0A7W9WI51"/>
<evidence type="ECO:0000313" key="8">
    <source>
        <dbReference type="EMBL" id="MBB6077854.1"/>
    </source>
</evidence>
<dbReference type="Proteomes" id="UP000591537">
    <property type="component" value="Unassembled WGS sequence"/>
</dbReference>
<evidence type="ECO:0000256" key="7">
    <source>
        <dbReference type="SAM" id="Phobius"/>
    </source>
</evidence>
<feature type="transmembrane region" description="Helical" evidence="7">
    <location>
        <begin position="343"/>
        <end position="361"/>
    </location>
</feature>
<feature type="transmembrane region" description="Helical" evidence="7">
    <location>
        <begin position="191"/>
        <end position="214"/>
    </location>
</feature>
<dbReference type="PANTHER" id="PTHR30250">
    <property type="entry name" value="PST FAMILY PREDICTED COLANIC ACID TRANSPORTER"/>
    <property type="match status" value="1"/>
</dbReference>
<comment type="similarity">
    <text evidence="2">Belongs to the polysaccharide synthase family.</text>
</comment>
<evidence type="ECO:0000256" key="6">
    <source>
        <dbReference type="ARBA" id="ARBA00023136"/>
    </source>
</evidence>
<keyword evidence="3" id="KW-1003">Cell membrane</keyword>
<sequence length="481" mass="50286">MAAFGTFVVQIPYSAAVSRLLTPSDFGLVALAMFMLRFVSYFAQGGLSSAVVQRPVLRERDIRASCAVGITTGFAFYALFWIVAPFGVQAVHAPPELTPVCRALALSFLLSAVSATASGLLRRSMRYRTVSLIEFLSYLVGYCGFGLVSAVMGCGVWSLVYAALGQSALTALTHCALTWRHLRPLFDVRAMAGMAAFGTKVSLVGFLEFLAFSADTVLVGRYAGVQALGHYNRAWFMAALPLHQTAAALNKVLLPAFSRAQSDRDRLKGAYIDSMSVTALLFAPMAATVAVCSDNAVEVLLGDAWQATADLVPPLAVVGLLNVLAYLPAVLAEALGKVGQKAVIELLHLIVLLTAAAAAVASDTGVAGLAAALVAARILQHAAYLVWLSRAIPGSMPEVLVAYAQSTAVAVFVASTAAAAGHVMRDQPPTVALGLQLATGSAAGASVLLFGRSLRGVRAARGRALIQSAFGSRKHTAAERA</sequence>
<feature type="transmembrane region" description="Helical" evidence="7">
    <location>
        <begin position="64"/>
        <end position="83"/>
    </location>
</feature>
<evidence type="ECO:0000256" key="4">
    <source>
        <dbReference type="ARBA" id="ARBA00022692"/>
    </source>
</evidence>
<dbReference type="EMBL" id="JACHGV010000005">
    <property type="protein sequence ID" value="MBB6077854.1"/>
    <property type="molecule type" value="Genomic_DNA"/>
</dbReference>
<reference evidence="8 9" key="1">
    <citation type="submission" date="2020-08" db="EMBL/GenBank/DDBJ databases">
        <title>Genomic Encyclopedia of Type Strains, Phase IV (KMG-IV): sequencing the most valuable type-strain genomes for metagenomic binning, comparative biology and taxonomic classification.</title>
        <authorList>
            <person name="Goeker M."/>
        </authorList>
    </citation>
    <scope>NUCLEOTIDE SEQUENCE [LARGE SCALE GENOMIC DNA]</scope>
    <source>
        <strain evidence="8 9">DSM 43350</strain>
    </source>
</reference>
<feature type="transmembrane region" description="Helical" evidence="7">
    <location>
        <begin position="103"/>
        <end position="121"/>
    </location>
</feature>
<keyword evidence="5 7" id="KW-1133">Transmembrane helix</keyword>
<organism evidence="8 9">
    <name type="scientific">Streptomyces paradoxus</name>
    <dbReference type="NCBI Taxonomy" id="66375"/>
    <lineage>
        <taxon>Bacteria</taxon>
        <taxon>Bacillati</taxon>
        <taxon>Actinomycetota</taxon>
        <taxon>Actinomycetes</taxon>
        <taxon>Kitasatosporales</taxon>
        <taxon>Streptomycetaceae</taxon>
        <taxon>Streptomyces</taxon>
    </lineage>
</organism>
<evidence type="ECO:0000256" key="3">
    <source>
        <dbReference type="ARBA" id="ARBA00022475"/>
    </source>
</evidence>
<feature type="transmembrane region" description="Helical" evidence="7">
    <location>
        <begin position="26"/>
        <end position="43"/>
    </location>
</feature>
<comment type="caution">
    <text evidence="8">The sequence shown here is derived from an EMBL/GenBank/DDBJ whole genome shotgun (WGS) entry which is preliminary data.</text>
</comment>
<feature type="transmembrane region" description="Helical" evidence="7">
    <location>
        <begin position="311"/>
        <end position="331"/>
    </location>
</feature>
<proteinExistence type="inferred from homology"/>
<feature type="transmembrane region" description="Helical" evidence="7">
    <location>
        <begin position="367"/>
        <end position="388"/>
    </location>
</feature>
<name>A0A7W9WI51_9ACTN</name>
<keyword evidence="6 7" id="KW-0472">Membrane</keyword>
<dbReference type="InterPro" id="IPR050833">
    <property type="entry name" value="Poly_Biosynth_Transport"/>
</dbReference>
<keyword evidence="9" id="KW-1185">Reference proteome</keyword>
<dbReference type="PANTHER" id="PTHR30250:SF10">
    <property type="entry name" value="LIPOPOLYSACCHARIDE BIOSYNTHESIS PROTEIN WZXC"/>
    <property type="match status" value="1"/>
</dbReference>